<gene>
    <name evidence="1" type="ORF">E2C01_024680</name>
</gene>
<dbReference type="AlphaFoldDB" id="A0A5B7EBG0"/>
<protein>
    <submittedName>
        <fullName evidence="1">Uncharacterized protein</fullName>
    </submittedName>
</protein>
<name>A0A5B7EBG0_PORTR</name>
<dbReference type="PROSITE" id="PS51257">
    <property type="entry name" value="PROKAR_LIPOPROTEIN"/>
    <property type="match status" value="1"/>
</dbReference>
<organism evidence="1 2">
    <name type="scientific">Portunus trituberculatus</name>
    <name type="common">Swimming crab</name>
    <name type="synonym">Neptunus trituberculatus</name>
    <dbReference type="NCBI Taxonomy" id="210409"/>
    <lineage>
        <taxon>Eukaryota</taxon>
        <taxon>Metazoa</taxon>
        <taxon>Ecdysozoa</taxon>
        <taxon>Arthropoda</taxon>
        <taxon>Crustacea</taxon>
        <taxon>Multicrustacea</taxon>
        <taxon>Malacostraca</taxon>
        <taxon>Eumalacostraca</taxon>
        <taxon>Eucarida</taxon>
        <taxon>Decapoda</taxon>
        <taxon>Pleocyemata</taxon>
        <taxon>Brachyura</taxon>
        <taxon>Eubrachyura</taxon>
        <taxon>Portunoidea</taxon>
        <taxon>Portunidae</taxon>
        <taxon>Portuninae</taxon>
        <taxon>Portunus</taxon>
    </lineage>
</organism>
<evidence type="ECO:0000313" key="2">
    <source>
        <dbReference type="Proteomes" id="UP000324222"/>
    </source>
</evidence>
<keyword evidence="2" id="KW-1185">Reference proteome</keyword>
<reference evidence="1 2" key="1">
    <citation type="submission" date="2019-05" db="EMBL/GenBank/DDBJ databases">
        <title>Another draft genome of Portunus trituberculatus and its Hox gene families provides insights of decapod evolution.</title>
        <authorList>
            <person name="Jeong J.-H."/>
            <person name="Song I."/>
            <person name="Kim S."/>
            <person name="Choi T."/>
            <person name="Kim D."/>
            <person name="Ryu S."/>
            <person name="Kim W."/>
        </authorList>
    </citation>
    <scope>NUCLEOTIDE SEQUENCE [LARGE SCALE GENOMIC DNA]</scope>
    <source>
        <tissue evidence="1">Muscle</tissue>
    </source>
</reference>
<proteinExistence type="predicted"/>
<accession>A0A5B7EBG0</accession>
<sequence length="60" mass="6617">MIRQHDVGNAASFTNTQYSSPLAFLASLFGCAGLHPHEATAKEVMESTNNSRQCYDYTCM</sequence>
<evidence type="ECO:0000313" key="1">
    <source>
        <dbReference type="EMBL" id="MPC31391.1"/>
    </source>
</evidence>
<dbReference type="Proteomes" id="UP000324222">
    <property type="component" value="Unassembled WGS sequence"/>
</dbReference>
<comment type="caution">
    <text evidence="1">The sequence shown here is derived from an EMBL/GenBank/DDBJ whole genome shotgun (WGS) entry which is preliminary data.</text>
</comment>
<dbReference type="EMBL" id="VSRR010002426">
    <property type="protein sequence ID" value="MPC31391.1"/>
    <property type="molecule type" value="Genomic_DNA"/>
</dbReference>